<keyword evidence="2" id="KW-1185">Reference proteome</keyword>
<reference evidence="1" key="1">
    <citation type="submission" date="2022-02" db="EMBL/GenBank/DDBJ databases">
        <title>Plant Genome Project.</title>
        <authorList>
            <person name="Zhang R.-G."/>
        </authorList>
    </citation>
    <scope>NUCLEOTIDE SEQUENCE</scope>
    <source>
        <strain evidence="1">AT1</strain>
    </source>
</reference>
<gene>
    <name evidence="1" type="ORF">RHMOL_Rhmol01G0025200</name>
</gene>
<evidence type="ECO:0000313" key="2">
    <source>
        <dbReference type="Proteomes" id="UP001062846"/>
    </source>
</evidence>
<sequence>MDNHQSKLAEELADRKHLFCASPQTLLCTINSMILESLIPYHPGDARPVPGVSTYQMIDQAAELSYTWVRYFANVCFTGQW</sequence>
<organism evidence="1 2">
    <name type="scientific">Rhododendron molle</name>
    <name type="common">Chinese azalea</name>
    <name type="synonym">Azalea mollis</name>
    <dbReference type="NCBI Taxonomy" id="49168"/>
    <lineage>
        <taxon>Eukaryota</taxon>
        <taxon>Viridiplantae</taxon>
        <taxon>Streptophyta</taxon>
        <taxon>Embryophyta</taxon>
        <taxon>Tracheophyta</taxon>
        <taxon>Spermatophyta</taxon>
        <taxon>Magnoliopsida</taxon>
        <taxon>eudicotyledons</taxon>
        <taxon>Gunneridae</taxon>
        <taxon>Pentapetalae</taxon>
        <taxon>asterids</taxon>
        <taxon>Ericales</taxon>
        <taxon>Ericaceae</taxon>
        <taxon>Ericoideae</taxon>
        <taxon>Rhodoreae</taxon>
        <taxon>Rhododendron</taxon>
    </lineage>
</organism>
<proteinExistence type="predicted"/>
<evidence type="ECO:0000313" key="1">
    <source>
        <dbReference type="EMBL" id="KAI8570318.1"/>
    </source>
</evidence>
<protein>
    <submittedName>
        <fullName evidence="1">Uncharacterized protein</fullName>
    </submittedName>
</protein>
<accession>A0ACC0PX31</accession>
<dbReference type="EMBL" id="CM046388">
    <property type="protein sequence ID" value="KAI8570318.1"/>
    <property type="molecule type" value="Genomic_DNA"/>
</dbReference>
<dbReference type="Proteomes" id="UP001062846">
    <property type="component" value="Chromosome 1"/>
</dbReference>
<comment type="caution">
    <text evidence="1">The sequence shown here is derived from an EMBL/GenBank/DDBJ whole genome shotgun (WGS) entry which is preliminary data.</text>
</comment>
<name>A0ACC0PX31_RHOML</name>